<dbReference type="EMBL" id="BAAATK010000033">
    <property type="protein sequence ID" value="GAA2448466.1"/>
    <property type="molecule type" value="Genomic_DNA"/>
</dbReference>
<feature type="region of interest" description="Disordered" evidence="3">
    <location>
        <begin position="657"/>
        <end position="693"/>
    </location>
</feature>
<sequence>MSGLSPVQPTATRPVAPVHRVRWRTVAEPDLPPPATALRGAKVLVLGGTPPLARAVTEALRAAGADARTAEEGIWPVPAEVPDGLLDLGHAEPFVPGEHHGYRRALLRSVTALRACYPHWRRERDARRLFYVAVTYLGGSMGYDTPDDPSALQPLGGIWAGLAKTVHREIPNCNIRVVDTDLAGLADLPRRITRELYRWGPFEIGHRAGRRRTLQAVREEAGPPQLSLGADDLVLLSGGGRGIGWRLARTLAARHGCAVVVTGRAPLPGPDDPARTLDDERFTAYERSLWAQRRQGRPLTAVRAAIAAARRERELVRHLDEARAEGLRVSYAVCDVTDPDQTTALVARYGTALTAVVHNAGVDTPARLPKKTDEDFLRTVATKVDGFVNLFSAVRGLPLKFFCNVGSLTGRLGGMVGQLDYAAANDGLARLGLWARTQVAFPVMTLCWPTWDRLGMVANFEATLRYMAALDVTEGIDLWTRELTAGSRGEVTYIGPLGRALGPQQSRGYRVSADLPGHRELLSAVFHLGEPVTHVPHAEQTALIVLDRAHAPVLTDVLVGEEAALPVSLLLENAVRGAAWVQPEDYAPLTLRSVRDIHVNLADLRLRHGRIALYRSVTAGYTEGAWTADVRYRTSDGDRPAAHLRLVYAHEAHAAGDAHVTGPHTGRPAGDGPGGSSGERLEGDGGGRPYDGPALRWPGLVLRTARWRTGPRGACEAEVRETPAGDLWVLPSWPVNALPLTALENILRRTAAHSPGPVLTVRHIDVQEGIPTPDGGAALLLRGSPHTGRWTVSGADGDRRALRLSGVSYRGDL</sequence>
<comment type="caution">
    <text evidence="5">The sequence shown here is derived from an EMBL/GenBank/DDBJ whole genome shotgun (WGS) entry which is preliminary data.</text>
</comment>
<dbReference type="InterPro" id="IPR050091">
    <property type="entry name" value="PKS_NRPS_Biosynth_Enz"/>
</dbReference>
<evidence type="ECO:0000259" key="4">
    <source>
        <dbReference type="SMART" id="SM00822"/>
    </source>
</evidence>
<evidence type="ECO:0000313" key="6">
    <source>
        <dbReference type="Proteomes" id="UP001500460"/>
    </source>
</evidence>
<accession>A0ABN3K4D6</accession>
<keyword evidence="2" id="KW-0597">Phosphoprotein</keyword>
<dbReference type="RefSeq" id="WP_344606436.1">
    <property type="nucleotide sequence ID" value="NZ_BAAATK010000033.1"/>
</dbReference>
<dbReference type="PANTHER" id="PTHR43775:SF37">
    <property type="entry name" value="SI:DKEY-61P9.11"/>
    <property type="match status" value="1"/>
</dbReference>
<name>A0ABN3K4D6_9ACTN</name>
<feature type="domain" description="Ketoreductase" evidence="4">
    <location>
        <begin position="232"/>
        <end position="454"/>
    </location>
</feature>
<dbReference type="Pfam" id="PF08659">
    <property type="entry name" value="KR"/>
    <property type="match status" value="1"/>
</dbReference>
<dbReference type="InterPro" id="IPR057326">
    <property type="entry name" value="KR_dom"/>
</dbReference>
<dbReference type="Proteomes" id="UP001500460">
    <property type="component" value="Unassembled WGS sequence"/>
</dbReference>
<keyword evidence="1" id="KW-0596">Phosphopantetheine</keyword>
<evidence type="ECO:0000313" key="5">
    <source>
        <dbReference type="EMBL" id="GAA2448466.1"/>
    </source>
</evidence>
<protein>
    <recommendedName>
        <fullName evidence="4">Ketoreductase domain-containing protein</fullName>
    </recommendedName>
</protein>
<keyword evidence="6" id="KW-1185">Reference proteome</keyword>
<proteinExistence type="predicted"/>
<organism evidence="5 6">
    <name type="scientific">Streptomyces glaucus</name>
    <dbReference type="NCBI Taxonomy" id="284029"/>
    <lineage>
        <taxon>Bacteria</taxon>
        <taxon>Bacillati</taxon>
        <taxon>Actinomycetota</taxon>
        <taxon>Actinomycetes</taxon>
        <taxon>Kitasatosporales</taxon>
        <taxon>Streptomycetaceae</taxon>
        <taxon>Streptomyces</taxon>
    </lineage>
</organism>
<dbReference type="InterPro" id="IPR013968">
    <property type="entry name" value="PKS_KR"/>
</dbReference>
<reference evidence="5 6" key="1">
    <citation type="journal article" date="2019" name="Int. J. Syst. Evol. Microbiol.">
        <title>The Global Catalogue of Microorganisms (GCM) 10K type strain sequencing project: providing services to taxonomists for standard genome sequencing and annotation.</title>
        <authorList>
            <consortium name="The Broad Institute Genomics Platform"/>
            <consortium name="The Broad Institute Genome Sequencing Center for Infectious Disease"/>
            <person name="Wu L."/>
            <person name="Ma J."/>
        </authorList>
    </citation>
    <scope>NUCLEOTIDE SEQUENCE [LARGE SCALE GENOMIC DNA]</scope>
    <source>
        <strain evidence="5 6">JCM 6922</strain>
    </source>
</reference>
<dbReference type="PANTHER" id="PTHR43775">
    <property type="entry name" value="FATTY ACID SYNTHASE"/>
    <property type="match status" value="1"/>
</dbReference>
<evidence type="ECO:0000256" key="3">
    <source>
        <dbReference type="SAM" id="MobiDB-lite"/>
    </source>
</evidence>
<dbReference type="SUPFAM" id="SSF51735">
    <property type="entry name" value="NAD(P)-binding Rossmann-fold domains"/>
    <property type="match status" value="2"/>
</dbReference>
<gene>
    <name evidence="5" type="ORF">GCM10010421_45700</name>
</gene>
<dbReference type="Gene3D" id="3.40.50.720">
    <property type="entry name" value="NAD(P)-binding Rossmann-like Domain"/>
    <property type="match status" value="1"/>
</dbReference>
<evidence type="ECO:0000256" key="2">
    <source>
        <dbReference type="ARBA" id="ARBA00022553"/>
    </source>
</evidence>
<evidence type="ECO:0000256" key="1">
    <source>
        <dbReference type="ARBA" id="ARBA00022450"/>
    </source>
</evidence>
<dbReference type="InterPro" id="IPR036291">
    <property type="entry name" value="NAD(P)-bd_dom_sf"/>
</dbReference>
<dbReference type="SMART" id="SM00822">
    <property type="entry name" value="PKS_KR"/>
    <property type="match status" value="1"/>
</dbReference>